<evidence type="ECO:0000259" key="13">
    <source>
        <dbReference type="PROSITE" id="PS51670"/>
    </source>
</evidence>
<dbReference type="GO" id="GO:0005506">
    <property type="term" value="F:iron ion binding"/>
    <property type="evidence" value="ECO:0007669"/>
    <property type="project" value="InterPro"/>
</dbReference>
<keyword evidence="9" id="KW-0408">Iron</keyword>
<dbReference type="InterPro" id="IPR044862">
    <property type="entry name" value="Pro_4_hyd_alph_FE2OG_OXY"/>
</dbReference>
<feature type="domain" description="ShKT" evidence="13">
    <location>
        <begin position="135"/>
        <end position="169"/>
    </location>
</feature>
<dbReference type="GO" id="GO:0004656">
    <property type="term" value="F:procollagen-proline 4-dioxygenase activity"/>
    <property type="evidence" value="ECO:0007669"/>
    <property type="project" value="TreeGrafter"/>
</dbReference>
<evidence type="ECO:0000256" key="5">
    <source>
        <dbReference type="ARBA" id="ARBA00022723"/>
    </source>
</evidence>
<keyword evidence="11" id="KW-0732">Signal</keyword>
<keyword evidence="6" id="KW-0223">Dioxygenase</keyword>
<dbReference type="GO" id="GO:0016020">
    <property type="term" value="C:membrane"/>
    <property type="evidence" value="ECO:0007669"/>
    <property type="project" value="UniProtKB-SubCell"/>
</dbReference>
<evidence type="ECO:0000313" key="15">
    <source>
        <dbReference type="Proteomes" id="UP000037460"/>
    </source>
</evidence>
<dbReference type="GO" id="GO:0031418">
    <property type="term" value="F:L-ascorbic acid binding"/>
    <property type="evidence" value="ECO:0007669"/>
    <property type="project" value="InterPro"/>
</dbReference>
<evidence type="ECO:0000259" key="12">
    <source>
        <dbReference type="PROSITE" id="PS51471"/>
    </source>
</evidence>
<evidence type="ECO:0000256" key="11">
    <source>
        <dbReference type="SAM" id="SignalP"/>
    </source>
</evidence>
<evidence type="ECO:0000256" key="6">
    <source>
        <dbReference type="ARBA" id="ARBA00022964"/>
    </source>
</evidence>
<dbReference type="EMBL" id="JWZX01003277">
    <property type="protein sequence ID" value="KOO22432.1"/>
    <property type="molecule type" value="Genomic_DNA"/>
</dbReference>
<evidence type="ECO:0000313" key="14">
    <source>
        <dbReference type="EMBL" id="KOO22432.1"/>
    </source>
</evidence>
<dbReference type="InterPro" id="IPR006620">
    <property type="entry name" value="Pro_4_hyd_alph"/>
</dbReference>
<evidence type="ECO:0000256" key="1">
    <source>
        <dbReference type="ARBA" id="ARBA00001961"/>
    </source>
</evidence>
<evidence type="ECO:0000256" key="10">
    <source>
        <dbReference type="ARBA" id="ARBA00023136"/>
    </source>
</evidence>
<dbReference type="AlphaFoldDB" id="A0A0M0J7W4"/>
<evidence type="ECO:0000256" key="3">
    <source>
        <dbReference type="ARBA" id="ARBA00004308"/>
    </source>
</evidence>
<feature type="chain" id="PRO_5005601501" description="Procollagen-proline 4-dioxygenase" evidence="11">
    <location>
        <begin position="19"/>
        <end position="423"/>
    </location>
</feature>
<keyword evidence="15" id="KW-1185">Reference proteome</keyword>
<keyword evidence="10" id="KW-0472">Membrane</keyword>
<dbReference type="SMART" id="SM00254">
    <property type="entry name" value="ShKT"/>
    <property type="match status" value="3"/>
</dbReference>
<feature type="signal peptide" evidence="11">
    <location>
        <begin position="1"/>
        <end position="18"/>
    </location>
</feature>
<dbReference type="InterPro" id="IPR045054">
    <property type="entry name" value="P4HA-like"/>
</dbReference>
<dbReference type="PANTHER" id="PTHR10869:SF235">
    <property type="entry name" value="PROCOLLAGEN-PROLINE 4-DIOXYGENASE"/>
    <property type="match status" value="1"/>
</dbReference>
<protein>
    <recommendedName>
        <fullName evidence="16">Procollagen-proline 4-dioxygenase</fullName>
    </recommendedName>
</protein>
<evidence type="ECO:0000256" key="2">
    <source>
        <dbReference type="ARBA" id="ARBA00004167"/>
    </source>
</evidence>
<proteinExistence type="predicted"/>
<dbReference type="OrthoDB" id="10259408at2759"/>
<keyword evidence="7" id="KW-1133">Transmembrane helix</keyword>
<dbReference type="Proteomes" id="UP000037460">
    <property type="component" value="Unassembled WGS sequence"/>
</dbReference>
<dbReference type="PROSITE" id="PS51670">
    <property type="entry name" value="SHKT"/>
    <property type="match status" value="2"/>
</dbReference>
<comment type="cofactor">
    <cofactor evidence="1">
        <name>L-ascorbate</name>
        <dbReference type="ChEBI" id="CHEBI:38290"/>
    </cofactor>
</comment>
<evidence type="ECO:0000256" key="4">
    <source>
        <dbReference type="ARBA" id="ARBA00022692"/>
    </source>
</evidence>
<feature type="domain" description="ShKT" evidence="13">
    <location>
        <begin position="41"/>
        <end position="76"/>
    </location>
</feature>
<dbReference type="SMART" id="SM00702">
    <property type="entry name" value="P4Hc"/>
    <property type="match status" value="1"/>
</dbReference>
<name>A0A0M0J7W4_9EUKA</name>
<accession>A0A0M0J7W4</accession>
<keyword evidence="4" id="KW-0812">Transmembrane</keyword>
<dbReference type="InterPro" id="IPR005123">
    <property type="entry name" value="Oxoglu/Fe-dep_dioxygenase_dom"/>
</dbReference>
<dbReference type="GO" id="GO:0005783">
    <property type="term" value="C:endoplasmic reticulum"/>
    <property type="evidence" value="ECO:0007669"/>
    <property type="project" value="TreeGrafter"/>
</dbReference>
<evidence type="ECO:0000256" key="7">
    <source>
        <dbReference type="ARBA" id="ARBA00022989"/>
    </source>
</evidence>
<evidence type="ECO:0000256" key="8">
    <source>
        <dbReference type="ARBA" id="ARBA00023002"/>
    </source>
</evidence>
<sequence length="423" mass="47428">MSPAVLLLLLTSVGGASAFGRLFNNLFNRTASITSAFSSTCVDGNLENCKMWAEDGECEKNPAYMRESCKRSCGMCGGFKKPNVRIGCNDEEGYECEQRAAKGECHSNKGEMLIRCMKSCDACRWKSLLQDALGCEDKHNSCVMWKDNGECTRNPGYMMDNCPVACEKCASKRASCDRPPNTPPTVLPGDINRTMTRIWHEFPQYDPKPLSWPGGPHGPNAPWVMSLRNFVSDEEAEAFTSTCKQHFDRSLAGDQLSPVRTSYQCWCSGNECEAHRLTQIVAERIANVTRSQVRYMEPFQILKYEPGQFYKVHHDQNSGLFTPQGARVYTFFMYLNDVDEGQEEPGGGTHFADLGVVMPARKGHAVLWPSVMDAEPDRDEPMTNHEGLPPKASVKYASNVWIHNYDYRTPANANCLLTHRNTH</sequence>
<dbReference type="Gene3D" id="2.60.120.620">
    <property type="entry name" value="q2cbj1_9rhob like domain"/>
    <property type="match status" value="1"/>
</dbReference>
<comment type="subcellular location">
    <subcellularLocation>
        <location evidence="3">Endomembrane system</location>
    </subcellularLocation>
    <subcellularLocation>
        <location evidence="2">Membrane</location>
        <topology evidence="2">Single-pass membrane protein</topology>
    </subcellularLocation>
</comment>
<evidence type="ECO:0000256" key="9">
    <source>
        <dbReference type="ARBA" id="ARBA00023004"/>
    </source>
</evidence>
<evidence type="ECO:0008006" key="16">
    <source>
        <dbReference type="Google" id="ProtNLM"/>
    </source>
</evidence>
<gene>
    <name evidence="14" type="ORF">Ctob_004137</name>
</gene>
<comment type="caution">
    <text evidence="14">The sequence shown here is derived from an EMBL/GenBank/DDBJ whole genome shotgun (WGS) entry which is preliminary data.</text>
</comment>
<keyword evidence="8" id="KW-0560">Oxidoreductase</keyword>
<keyword evidence="5" id="KW-0479">Metal-binding</keyword>
<dbReference type="Pfam" id="PF01549">
    <property type="entry name" value="ShK"/>
    <property type="match status" value="3"/>
</dbReference>
<dbReference type="PROSITE" id="PS51471">
    <property type="entry name" value="FE2OG_OXY"/>
    <property type="match status" value="1"/>
</dbReference>
<reference evidence="15" key="1">
    <citation type="journal article" date="2015" name="PLoS Genet.">
        <title>Genome Sequence and Transcriptome Analyses of Chrysochromulina tobin: Metabolic Tools for Enhanced Algal Fitness in the Prominent Order Prymnesiales (Haptophyceae).</title>
        <authorList>
            <person name="Hovde B.T."/>
            <person name="Deodato C.R."/>
            <person name="Hunsperger H.M."/>
            <person name="Ryken S.A."/>
            <person name="Yost W."/>
            <person name="Jha R.K."/>
            <person name="Patterson J."/>
            <person name="Monnat R.J. Jr."/>
            <person name="Barlow S.B."/>
            <person name="Starkenburg S.R."/>
            <person name="Cattolico R.A."/>
        </authorList>
    </citation>
    <scope>NUCLEOTIDE SEQUENCE</scope>
    <source>
        <strain evidence="15">CCMP291</strain>
    </source>
</reference>
<dbReference type="PANTHER" id="PTHR10869">
    <property type="entry name" value="PROLYL 4-HYDROXYLASE ALPHA SUBUNIT"/>
    <property type="match status" value="1"/>
</dbReference>
<dbReference type="InterPro" id="IPR003582">
    <property type="entry name" value="ShKT_dom"/>
</dbReference>
<organism evidence="14 15">
    <name type="scientific">Chrysochromulina tobinii</name>
    <dbReference type="NCBI Taxonomy" id="1460289"/>
    <lineage>
        <taxon>Eukaryota</taxon>
        <taxon>Haptista</taxon>
        <taxon>Haptophyta</taxon>
        <taxon>Prymnesiophyceae</taxon>
        <taxon>Prymnesiales</taxon>
        <taxon>Chrysochromulinaceae</taxon>
        <taxon>Chrysochromulina</taxon>
    </lineage>
</organism>
<feature type="domain" description="Fe2OG dioxygenase" evidence="12">
    <location>
        <begin position="294"/>
        <end position="404"/>
    </location>
</feature>
<dbReference type="Pfam" id="PF13640">
    <property type="entry name" value="2OG-FeII_Oxy_3"/>
    <property type="match status" value="1"/>
</dbReference>
<dbReference type="Gene3D" id="1.10.10.1940">
    <property type="match status" value="1"/>
</dbReference>